<dbReference type="EMBL" id="CP120863">
    <property type="protein sequence ID" value="WFE89580.1"/>
    <property type="molecule type" value="Genomic_DNA"/>
</dbReference>
<protein>
    <submittedName>
        <fullName evidence="2">Dihydrofolate reductase family protein</fullName>
    </submittedName>
</protein>
<dbReference type="Proteomes" id="UP001209803">
    <property type="component" value="Chromosome"/>
</dbReference>
<gene>
    <name evidence="2" type="ORF">K1718_26080</name>
</gene>
<organism evidence="2 3">
    <name type="scientific">Roseibium porphyridii</name>
    <dbReference type="NCBI Taxonomy" id="2866279"/>
    <lineage>
        <taxon>Bacteria</taxon>
        <taxon>Pseudomonadati</taxon>
        <taxon>Pseudomonadota</taxon>
        <taxon>Alphaproteobacteria</taxon>
        <taxon>Hyphomicrobiales</taxon>
        <taxon>Stappiaceae</taxon>
        <taxon>Roseibium</taxon>
    </lineage>
</organism>
<evidence type="ECO:0000313" key="2">
    <source>
        <dbReference type="EMBL" id="WFE89580.1"/>
    </source>
</evidence>
<dbReference type="RefSeq" id="WP_265680303.1">
    <property type="nucleotide sequence ID" value="NZ_CP120863.1"/>
</dbReference>
<dbReference type="Pfam" id="PF01872">
    <property type="entry name" value="RibD_C"/>
    <property type="match status" value="1"/>
</dbReference>
<dbReference type="SUPFAM" id="SSF53597">
    <property type="entry name" value="Dihydrofolate reductase-like"/>
    <property type="match status" value="1"/>
</dbReference>
<dbReference type="InterPro" id="IPR050765">
    <property type="entry name" value="Riboflavin_Biosynth_HTPR"/>
</dbReference>
<dbReference type="Gene3D" id="3.40.430.10">
    <property type="entry name" value="Dihydrofolate Reductase, subunit A"/>
    <property type="match status" value="1"/>
</dbReference>
<dbReference type="PANTHER" id="PTHR38011">
    <property type="entry name" value="DIHYDROFOLATE REDUCTASE FAMILY PROTEIN (AFU_ORTHOLOGUE AFUA_8G06820)"/>
    <property type="match status" value="1"/>
</dbReference>
<dbReference type="InterPro" id="IPR002734">
    <property type="entry name" value="RibDG_C"/>
</dbReference>
<proteinExistence type="predicted"/>
<dbReference type="PANTHER" id="PTHR38011:SF11">
    <property type="entry name" value="2,5-DIAMINO-6-RIBOSYLAMINO-4(3H)-PYRIMIDINONE 5'-PHOSPHATE REDUCTASE"/>
    <property type="match status" value="1"/>
</dbReference>
<name>A0ABY8F6T5_9HYPH</name>
<reference evidence="2 3" key="1">
    <citation type="submission" date="2023-03" db="EMBL/GenBank/DDBJ databases">
        <title>Roseibium porphyridii sp. nov. and Roseibium rhodosorbium sp. nov. isolated from marine algae, Porphyridium cruentum and Rhodosorus marinus, respectively.</title>
        <authorList>
            <person name="Lee M.W."/>
            <person name="Choi B.J."/>
            <person name="Lee J.K."/>
            <person name="Choi D.G."/>
            <person name="Baek J.H."/>
            <person name="Bayburt H."/>
            <person name="Kim J.M."/>
            <person name="Han D.M."/>
            <person name="Kim K.H."/>
            <person name="Jeon C.O."/>
        </authorList>
    </citation>
    <scope>NUCLEOTIDE SEQUENCE [LARGE SCALE GENOMIC DNA]</scope>
    <source>
        <strain evidence="2 3">KMA01</strain>
    </source>
</reference>
<feature type="domain" description="Bacterial bifunctional deaminase-reductase C-terminal" evidence="1">
    <location>
        <begin position="7"/>
        <end position="170"/>
    </location>
</feature>
<evidence type="ECO:0000259" key="1">
    <source>
        <dbReference type="Pfam" id="PF01872"/>
    </source>
</evidence>
<dbReference type="InterPro" id="IPR024072">
    <property type="entry name" value="DHFR-like_dom_sf"/>
</dbReference>
<evidence type="ECO:0000313" key="3">
    <source>
        <dbReference type="Proteomes" id="UP001209803"/>
    </source>
</evidence>
<accession>A0ABY8F6T5</accession>
<sequence length="177" mass="19887">MPTGHTMMAMSLDGFVARKDHTLDWLMKLDTEGEEHGFAEFQEGIDVIVMGTGSFRTVLSFGEWPYQKPVVVLSRTMREEDIPDHIKGKVEFSQLSPDELMSHLGERGISRVYVDGGAIIHSFLRAGHIADMRVAVAPVLIGDGIRMFGDLTKDIDLFLEEVSQFQSGLVQMRYRVI</sequence>
<keyword evidence="3" id="KW-1185">Reference proteome</keyword>